<sequence length="140" mass="15168">MSDSNTPTGLFIERVGTRQYAGTNDRGATISIGHGEGQWSPGELLKLALLGCNAMSADSRLARSLGEDFQMGAVVDAVYNKDEDRYESMSVELIPEFGDADEETVAKAKKYGLLGIDRYCTVGHTLDHVVPHTATITKED</sequence>
<dbReference type="InterPro" id="IPR015946">
    <property type="entry name" value="KH_dom-like_a/b"/>
</dbReference>
<dbReference type="KEGG" id="sapp:SAC06_07790"/>
<proteinExistence type="predicted"/>
<accession>A0AAU7V6C1</accession>
<name>A0AAU7V6C1_9ACTO</name>
<dbReference type="SUPFAM" id="SSF82784">
    <property type="entry name" value="OsmC-like"/>
    <property type="match status" value="1"/>
</dbReference>
<dbReference type="Gene3D" id="3.30.300.20">
    <property type="match status" value="1"/>
</dbReference>
<dbReference type="RefSeq" id="WP_350257743.1">
    <property type="nucleotide sequence ID" value="NZ_CP138335.1"/>
</dbReference>
<reference evidence="1" key="1">
    <citation type="submission" date="2023-11" db="EMBL/GenBank/DDBJ databases">
        <title>Scrofimicrobium hongkongense sp. nov., isolated from a patient with peritonitis.</title>
        <authorList>
            <person name="Lao H.Y."/>
            <person name="Wong A.Y.P."/>
            <person name="Ng T.L."/>
            <person name="Wong R.Y.L."/>
            <person name="Yau M.C.Y."/>
            <person name="Lam J.Y.W."/>
            <person name="Siu G.K.H."/>
        </authorList>
    </citation>
    <scope>NUCLEOTIDE SEQUENCE</scope>
    <source>
        <strain evidence="1">R131</strain>
    </source>
</reference>
<organism evidence="1">
    <name type="scientific">Scrofimicrobium appendicitidis</name>
    <dbReference type="NCBI Taxonomy" id="3079930"/>
    <lineage>
        <taxon>Bacteria</taxon>
        <taxon>Bacillati</taxon>
        <taxon>Actinomycetota</taxon>
        <taxon>Actinomycetes</taxon>
        <taxon>Actinomycetales</taxon>
        <taxon>Actinomycetaceae</taxon>
        <taxon>Scrofimicrobium</taxon>
    </lineage>
</organism>
<dbReference type="AlphaFoldDB" id="A0AAU7V6C1"/>
<evidence type="ECO:0000313" key="1">
    <source>
        <dbReference type="EMBL" id="XBW07538.1"/>
    </source>
</evidence>
<gene>
    <name evidence="1" type="ORF">SAC06_07790</name>
</gene>
<dbReference type="InterPro" id="IPR036102">
    <property type="entry name" value="OsmC/Ohrsf"/>
</dbReference>
<protein>
    <submittedName>
        <fullName evidence="1">OsmC family protein</fullName>
    </submittedName>
</protein>
<dbReference type="EMBL" id="CP138335">
    <property type="protein sequence ID" value="XBW07538.1"/>
    <property type="molecule type" value="Genomic_DNA"/>
</dbReference>